<reference evidence="2" key="1">
    <citation type="submission" date="2021-02" db="EMBL/GenBank/DDBJ databases">
        <authorList>
            <person name="Dougan E. K."/>
            <person name="Rhodes N."/>
            <person name="Thang M."/>
            <person name="Chan C."/>
        </authorList>
    </citation>
    <scope>NUCLEOTIDE SEQUENCE</scope>
</reference>
<feature type="compositionally biased region" description="Low complexity" evidence="1">
    <location>
        <begin position="58"/>
        <end position="72"/>
    </location>
</feature>
<comment type="caution">
    <text evidence="2">The sequence shown here is derived from an EMBL/GenBank/DDBJ whole genome shotgun (WGS) entry which is preliminary data.</text>
</comment>
<dbReference type="OrthoDB" id="10315070at2759"/>
<dbReference type="EMBL" id="CAJNJA010064853">
    <property type="protein sequence ID" value="CAE7884359.1"/>
    <property type="molecule type" value="Genomic_DNA"/>
</dbReference>
<sequence>MASRRSGTRACHTKGPWSTLRLCLTSLHTARRAYGSSSAVPPNLSLPTCGSEQRRARNSSASPRPSTSSWWSKTAPASLGSRTKRALLLAPAK</sequence>
<dbReference type="AlphaFoldDB" id="A0A813AZG6"/>
<dbReference type="Proteomes" id="UP000601435">
    <property type="component" value="Unassembled WGS sequence"/>
</dbReference>
<evidence type="ECO:0000256" key="1">
    <source>
        <dbReference type="SAM" id="MobiDB-lite"/>
    </source>
</evidence>
<proteinExistence type="predicted"/>
<accession>A0A813AZG6</accession>
<feature type="compositionally biased region" description="Polar residues" evidence="1">
    <location>
        <begin position="35"/>
        <end position="51"/>
    </location>
</feature>
<protein>
    <submittedName>
        <fullName evidence="2">Uncharacterized protein</fullName>
    </submittedName>
</protein>
<name>A0A813AZG6_9DINO</name>
<feature type="region of interest" description="Disordered" evidence="1">
    <location>
        <begin position="34"/>
        <end position="93"/>
    </location>
</feature>
<organism evidence="2 3">
    <name type="scientific">Symbiodinium necroappetens</name>
    <dbReference type="NCBI Taxonomy" id="1628268"/>
    <lineage>
        <taxon>Eukaryota</taxon>
        <taxon>Sar</taxon>
        <taxon>Alveolata</taxon>
        <taxon>Dinophyceae</taxon>
        <taxon>Suessiales</taxon>
        <taxon>Symbiodiniaceae</taxon>
        <taxon>Symbiodinium</taxon>
    </lineage>
</organism>
<evidence type="ECO:0000313" key="3">
    <source>
        <dbReference type="Proteomes" id="UP000601435"/>
    </source>
</evidence>
<keyword evidence="3" id="KW-1185">Reference proteome</keyword>
<gene>
    <name evidence="2" type="ORF">SNEC2469_LOCUS29156</name>
</gene>
<evidence type="ECO:0000313" key="2">
    <source>
        <dbReference type="EMBL" id="CAE7884359.1"/>
    </source>
</evidence>
<feature type="non-terminal residue" evidence="2">
    <location>
        <position position="1"/>
    </location>
</feature>